<accession>A0A5B7DYE4</accession>
<proteinExistence type="predicted"/>
<organism evidence="1 2">
    <name type="scientific">Portunus trituberculatus</name>
    <name type="common">Swimming crab</name>
    <name type="synonym">Neptunus trituberculatus</name>
    <dbReference type="NCBI Taxonomy" id="210409"/>
    <lineage>
        <taxon>Eukaryota</taxon>
        <taxon>Metazoa</taxon>
        <taxon>Ecdysozoa</taxon>
        <taxon>Arthropoda</taxon>
        <taxon>Crustacea</taxon>
        <taxon>Multicrustacea</taxon>
        <taxon>Malacostraca</taxon>
        <taxon>Eumalacostraca</taxon>
        <taxon>Eucarida</taxon>
        <taxon>Decapoda</taxon>
        <taxon>Pleocyemata</taxon>
        <taxon>Brachyura</taxon>
        <taxon>Eubrachyura</taxon>
        <taxon>Portunoidea</taxon>
        <taxon>Portunidae</taxon>
        <taxon>Portuninae</taxon>
        <taxon>Portunus</taxon>
    </lineage>
</organism>
<dbReference type="EMBL" id="VSRR010001627">
    <property type="protein sequence ID" value="MPC26641.1"/>
    <property type="molecule type" value="Genomic_DNA"/>
</dbReference>
<reference evidence="1 2" key="1">
    <citation type="submission" date="2019-05" db="EMBL/GenBank/DDBJ databases">
        <title>Another draft genome of Portunus trituberculatus and its Hox gene families provides insights of decapod evolution.</title>
        <authorList>
            <person name="Jeong J.-H."/>
            <person name="Song I."/>
            <person name="Kim S."/>
            <person name="Choi T."/>
            <person name="Kim D."/>
            <person name="Ryu S."/>
            <person name="Kim W."/>
        </authorList>
    </citation>
    <scope>NUCLEOTIDE SEQUENCE [LARGE SCALE GENOMIC DNA]</scope>
    <source>
        <tissue evidence="1">Muscle</tissue>
    </source>
</reference>
<sequence>MSQHSTKVSKNIETDFSCGHLTTGGAGLYSGNTPGQYRTHVRFTGQSFRSDQDLSCPGVRISTAQGETYFFLSNKHFTLFLSEK</sequence>
<keyword evidence="2" id="KW-1185">Reference proteome</keyword>
<dbReference type="Proteomes" id="UP000324222">
    <property type="component" value="Unassembled WGS sequence"/>
</dbReference>
<evidence type="ECO:0000313" key="1">
    <source>
        <dbReference type="EMBL" id="MPC26641.1"/>
    </source>
</evidence>
<dbReference type="AlphaFoldDB" id="A0A5B7DYE4"/>
<name>A0A5B7DYE4_PORTR</name>
<gene>
    <name evidence="1" type="ORF">E2C01_019787</name>
</gene>
<protein>
    <submittedName>
        <fullName evidence="1">Uncharacterized protein</fullName>
    </submittedName>
</protein>
<comment type="caution">
    <text evidence="1">The sequence shown here is derived from an EMBL/GenBank/DDBJ whole genome shotgun (WGS) entry which is preliminary data.</text>
</comment>
<evidence type="ECO:0000313" key="2">
    <source>
        <dbReference type="Proteomes" id="UP000324222"/>
    </source>
</evidence>